<evidence type="ECO:0000256" key="4">
    <source>
        <dbReference type="PIRSR" id="PIRSR640198-2"/>
    </source>
</evidence>
<dbReference type="GO" id="GO:0070733">
    <property type="term" value="F:AMPylase activity"/>
    <property type="evidence" value="ECO:0007669"/>
    <property type="project" value="UniProtKB-UniRule"/>
</dbReference>
<keyword evidence="7" id="KW-1185">Reference proteome</keyword>
<dbReference type="InterPro" id="IPR003812">
    <property type="entry name" value="Fido"/>
</dbReference>
<feature type="binding site" evidence="4">
    <location>
        <begin position="197"/>
        <end position="204"/>
    </location>
    <ligand>
        <name>ATP</name>
        <dbReference type="ChEBI" id="CHEBI:30616"/>
    </ligand>
</feature>
<dbReference type="PANTHER" id="PTHR13504">
    <property type="entry name" value="FIDO DOMAIN-CONTAINING PROTEIN DDB_G0283145"/>
    <property type="match status" value="1"/>
</dbReference>
<reference evidence="6 7" key="1">
    <citation type="submission" date="2016-07" db="EMBL/GenBank/DDBJ databases">
        <title>Draft Genome Sequence of Methylophaga muralis Bur 1.</title>
        <authorList>
            <person name="Vasilenko O.V."/>
            <person name="Doronina N.V."/>
            <person name="Shmareva M.N."/>
            <person name="Tarlachkov S.V."/>
            <person name="Mustakhimov I."/>
            <person name="Trotsenko Y.A."/>
        </authorList>
    </citation>
    <scope>NUCLEOTIDE SEQUENCE [LARGE SCALE GENOMIC DNA]</scope>
    <source>
        <strain evidence="6 7">Bur 1</strain>
    </source>
</reference>
<dbReference type="Proteomes" id="UP000094379">
    <property type="component" value="Unassembled WGS sequence"/>
</dbReference>
<dbReference type="EMBL" id="MCRI01000077">
    <property type="protein sequence ID" value="ODN65416.1"/>
    <property type="molecule type" value="Genomic_DNA"/>
</dbReference>
<dbReference type="PIRSF" id="PIRSF038925">
    <property type="entry name" value="AMP-prot_trans"/>
    <property type="match status" value="1"/>
</dbReference>
<dbReference type="InterPro" id="IPR026287">
    <property type="entry name" value="SoFic-like"/>
</dbReference>
<dbReference type="PANTHER" id="PTHR13504:SF35">
    <property type="entry name" value="PROTEIN ADENYLYLTRANSFERASE SOFIC"/>
    <property type="match status" value="1"/>
</dbReference>
<dbReference type="PROSITE" id="PS51459">
    <property type="entry name" value="FIDO"/>
    <property type="match status" value="1"/>
</dbReference>
<organism evidence="6 7">
    <name type="scientific">Methylophaga muralis</name>
    <dbReference type="NCBI Taxonomy" id="291169"/>
    <lineage>
        <taxon>Bacteria</taxon>
        <taxon>Pseudomonadati</taxon>
        <taxon>Pseudomonadota</taxon>
        <taxon>Gammaproteobacteria</taxon>
        <taxon>Thiotrichales</taxon>
        <taxon>Piscirickettsiaceae</taxon>
        <taxon>Methylophaga</taxon>
    </lineage>
</organism>
<dbReference type="InterPro" id="IPR036388">
    <property type="entry name" value="WH-like_DNA-bd_sf"/>
</dbReference>
<feature type="binding site" evidence="2">
    <location>
        <position position="193"/>
    </location>
    <ligand>
        <name>ATP</name>
        <dbReference type="ChEBI" id="CHEBI:30616"/>
    </ligand>
</feature>
<comment type="catalytic activity">
    <reaction evidence="1">
        <text>L-tyrosyl-[protein] + ATP = O-(5'-adenylyl)-L-tyrosyl-[protein] + diphosphate</text>
        <dbReference type="Rhea" id="RHEA:54288"/>
        <dbReference type="Rhea" id="RHEA-COMP:10136"/>
        <dbReference type="Rhea" id="RHEA-COMP:13846"/>
        <dbReference type="ChEBI" id="CHEBI:30616"/>
        <dbReference type="ChEBI" id="CHEBI:33019"/>
        <dbReference type="ChEBI" id="CHEBI:46858"/>
        <dbReference type="ChEBI" id="CHEBI:83624"/>
        <dbReference type="EC" id="2.7.7.108"/>
    </reaction>
</comment>
<dbReference type="Pfam" id="PF13784">
    <property type="entry name" value="Fic_N"/>
    <property type="match status" value="1"/>
</dbReference>
<keyword evidence="1 6" id="KW-0548">Nucleotidyltransferase</keyword>
<dbReference type="InterPro" id="IPR025758">
    <property type="entry name" value="Fic/DOC_N"/>
</dbReference>
<accession>A0A1E3GPA7</accession>
<feature type="binding site" evidence="4">
    <location>
        <begin position="235"/>
        <end position="236"/>
    </location>
    <ligand>
        <name>ATP</name>
        <dbReference type="ChEBI" id="CHEBI:30616"/>
    </ligand>
</feature>
<protein>
    <recommendedName>
        <fullName evidence="1">Protein adenylyltransferase</fullName>
        <ecNumber evidence="1">2.7.7.108</ecNumber>
    </recommendedName>
    <alternativeName>
        <fullName evidence="1">AMPylator</fullName>
    </alternativeName>
</protein>
<dbReference type="InterPro" id="IPR040198">
    <property type="entry name" value="Fido_containing"/>
</dbReference>
<dbReference type="InterPro" id="IPR048770">
    <property type="entry name" value="SoFic-like_C"/>
</dbReference>
<sequence>MSYSLTELPLDNIAQWETRAVLKKTAEAHRYLAELKGVAASIPNEAILINTLSLQEAKDSSEIENIVTTHDELYRVGLFEEAVSNPAAKEVQDYAIALRQGFQTVRHQKLIRLADILTVQQHLEKNNAGLRKLPGTDLKNARTGETVYTPPQHPEQISQLMNNLVNYINDDSLCDADPLVKMAIIHHQFESIHPFYDGNGRTGRIINILYLVAKDLLNLPVLYLSRFIIQHKVDYYNQLQQVRDTGDWEAWLLYMLDGVIETAQNTITLITDIKRLMQDYKHQIRAQLPKIYRQELLNNLFNHPYTKIDFVMQDLDVSRITATKYLEQLVEKGFLHKQKVGRGNYYINAPLCALLTK</sequence>
<dbReference type="Pfam" id="PF21248">
    <property type="entry name" value="SoFic-like_C"/>
    <property type="match status" value="1"/>
</dbReference>
<feature type="binding site" evidence="2">
    <location>
        <position position="64"/>
    </location>
    <ligand>
        <name>ATP</name>
        <dbReference type="ChEBI" id="CHEBI:30616"/>
    </ligand>
</feature>
<feature type="binding site" evidence="2">
    <location>
        <position position="235"/>
    </location>
    <ligand>
        <name>ATP</name>
        <dbReference type="ChEBI" id="CHEBI:30616"/>
    </ligand>
</feature>
<dbReference type="GO" id="GO:0042803">
    <property type="term" value="F:protein homodimerization activity"/>
    <property type="evidence" value="ECO:0007669"/>
    <property type="project" value="UniProtKB-UniRule"/>
</dbReference>
<dbReference type="GO" id="GO:0000287">
    <property type="term" value="F:magnesium ion binding"/>
    <property type="evidence" value="ECO:0007669"/>
    <property type="project" value="UniProtKB-UniRule"/>
</dbReference>
<comment type="catalytic activity">
    <reaction evidence="1">
        <text>L-threonyl-[protein] + ATP = 3-O-(5'-adenylyl)-L-threonyl-[protein] + diphosphate</text>
        <dbReference type="Rhea" id="RHEA:54292"/>
        <dbReference type="Rhea" id="RHEA-COMP:11060"/>
        <dbReference type="Rhea" id="RHEA-COMP:13847"/>
        <dbReference type="ChEBI" id="CHEBI:30013"/>
        <dbReference type="ChEBI" id="CHEBI:30616"/>
        <dbReference type="ChEBI" id="CHEBI:33019"/>
        <dbReference type="ChEBI" id="CHEBI:138113"/>
        <dbReference type="EC" id="2.7.7.108"/>
    </reaction>
</comment>
<dbReference type="RefSeq" id="WP_069297127.1">
    <property type="nucleotide sequence ID" value="NZ_MCRI01000077.1"/>
</dbReference>
<dbReference type="SUPFAM" id="SSF140931">
    <property type="entry name" value="Fic-like"/>
    <property type="match status" value="1"/>
</dbReference>
<dbReference type="InterPro" id="IPR036597">
    <property type="entry name" value="Fido-like_dom_sf"/>
</dbReference>
<comment type="function">
    <text evidence="1">Adenylyltransferase that mediates the addition of adenosine 5'-monophosphate (AMP) to specific residues of target proteins.</text>
</comment>
<feature type="active site" evidence="3">
    <location>
        <position position="193"/>
    </location>
</feature>
<feature type="binding site" evidence="2">
    <location>
        <begin position="198"/>
        <end position="204"/>
    </location>
    <ligand>
        <name>ATP</name>
        <dbReference type="ChEBI" id="CHEBI:30616"/>
    </ligand>
</feature>
<proteinExistence type="predicted"/>
<evidence type="ECO:0000313" key="6">
    <source>
        <dbReference type="EMBL" id="ODN65416.1"/>
    </source>
</evidence>
<dbReference type="EC" id="2.7.7.108" evidence="1"/>
<evidence type="ECO:0000259" key="5">
    <source>
        <dbReference type="PROSITE" id="PS51459"/>
    </source>
</evidence>
<evidence type="ECO:0000256" key="3">
    <source>
        <dbReference type="PIRSR" id="PIRSR640198-1"/>
    </source>
</evidence>
<keyword evidence="1 6" id="KW-0808">Transferase</keyword>
<evidence type="ECO:0000256" key="1">
    <source>
        <dbReference type="PIRNR" id="PIRNR038925"/>
    </source>
</evidence>
<dbReference type="SUPFAM" id="SSF46785">
    <property type="entry name" value="Winged helix' DNA-binding domain"/>
    <property type="match status" value="1"/>
</dbReference>
<gene>
    <name evidence="6" type="ORF">A9E74_02787</name>
</gene>
<keyword evidence="1 2" id="KW-0067">ATP-binding</keyword>
<evidence type="ECO:0000256" key="2">
    <source>
        <dbReference type="PIRSR" id="PIRSR038925-1"/>
    </source>
</evidence>
<dbReference type="Gene3D" id="1.10.10.10">
    <property type="entry name" value="Winged helix-like DNA-binding domain superfamily/Winged helix DNA-binding domain"/>
    <property type="match status" value="1"/>
</dbReference>
<feature type="domain" description="Fido" evidence="5">
    <location>
        <begin position="111"/>
        <end position="257"/>
    </location>
</feature>
<name>A0A1E3GPA7_9GAMM</name>
<keyword evidence="1 2" id="KW-0547">Nucleotide-binding</keyword>
<dbReference type="Gene3D" id="1.10.3290.10">
    <property type="entry name" value="Fido-like domain"/>
    <property type="match status" value="1"/>
</dbReference>
<dbReference type="InterPro" id="IPR036390">
    <property type="entry name" value="WH_DNA-bd_sf"/>
</dbReference>
<comment type="subunit">
    <text evidence="1">Homodimer.</text>
</comment>
<dbReference type="AlphaFoldDB" id="A0A1E3GPA7"/>
<comment type="caution">
    <text evidence="6">The sequence shown here is derived from an EMBL/GenBank/DDBJ whole genome shotgun (WGS) entry which is preliminary data.</text>
</comment>
<dbReference type="Pfam" id="PF02661">
    <property type="entry name" value="Fic"/>
    <property type="match status" value="1"/>
</dbReference>
<dbReference type="STRING" id="291169.A9E74_02787"/>
<evidence type="ECO:0000313" key="7">
    <source>
        <dbReference type="Proteomes" id="UP000094379"/>
    </source>
</evidence>
<dbReference type="PATRIC" id="fig|291169.3.peg.2823"/>
<dbReference type="GO" id="GO:0005524">
    <property type="term" value="F:ATP binding"/>
    <property type="evidence" value="ECO:0007669"/>
    <property type="project" value="UniProtKB-UniRule"/>
</dbReference>